<dbReference type="PANTHER" id="PTHR21581:SF6">
    <property type="entry name" value="TRAFFICKING PROTEIN PARTICLE COMPLEX SUBUNIT 12"/>
    <property type="match status" value="1"/>
</dbReference>
<evidence type="ECO:0000256" key="12">
    <source>
        <dbReference type="ARBA" id="ARBA00034000"/>
    </source>
</evidence>
<comment type="caution">
    <text evidence="18">The sequence shown here is derived from an EMBL/GenBank/DDBJ whole genome shotgun (WGS) entry which is preliminary data.</text>
</comment>
<dbReference type="GO" id="GO:0006508">
    <property type="term" value="P:proteolysis"/>
    <property type="evidence" value="ECO:0007669"/>
    <property type="project" value="UniProtKB-KW"/>
</dbReference>
<keyword evidence="8" id="KW-0378">Hydrolase</keyword>
<keyword evidence="6" id="KW-0645">Protease</keyword>
<reference evidence="18" key="2">
    <citation type="journal article" date="2020" name="Microorganisms">
        <title>Osmotic Adaptation and Compatible Solute Biosynthesis of Phototrophic Bacteria as Revealed from Genome Analyses.</title>
        <authorList>
            <person name="Imhoff J.F."/>
            <person name="Rahn T."/>
            <person name="Kunzel S."/>
            <person name="Keller A."/>
            <person name="Neulinger S.C."/>
        </authorList>
    </citation>
    <scope>NUCLEOTIDE SEQUENCE</scope>
    <source>
        <strain evidence="18">DSM 9154</strain>
    </source>
</reference>
<dbReference type="InterPro" id="IPR012907">
    <property type="entry name" value="Peptidase_S11_C"/>
</dbReference>
<dbReference type="InterPro" id="IPR015956">
    <property type="entry name" value="Peniciliin-bd_prot_C_sf"/>
</dbReference>
<feature type="active site" description="Proton acceptor" evidence="13">
    <location>
        <position position="63"/>
    </location>
</feature>
<protein>
    <recommendedName>
        <fullName evidence="4">serine-type D-Ala-D-Ala carboxypeptidase</fullName>
        <ecNumber evidence="4">3.4.16.4</ecNumber>
    </recommendedName>
</protein>
<evidence type="ECO:0000256" key="9">
    <source>
        <dbReference type="ARBA" id="ARBA00022960"/>
    </source>
</evidence>
<comment type="catalytic activity">
    <reaction evidence="12">
        <text>Preferential cleavage: (Ac)2-L-Lys-D-Ala-|-D-Ala. Also transpeptidation of peptidyl-alanyl moieties that are N-acyl substituents of D-alanine.</text>
        <dbReference type="EC" id="3.4.16.4"/>
    </reaction>
</comment>
<evidence type="ECO:0000256" key="5">
    <source>
        <dbReference type="ARBA" id="ARBA00022645"/>
    </source>
</evidence>
<evidence type="ECO:0000256" key="10">
    <source>
        <dbReference type="ARBA" id="ARBA00022984"/>
    </source>
</evidence>
<dbReference type="GO" id="GO:0009002">
    <property type="term" value="F:serine-type D-Ala-D-Ala carboxypeptidase activity"/>
    <property type="evidence" value="ECO:0007669"/>
    <property type="project" value="UniProtKB-EC"/>
</dbReference>
<feature type="chain" id="PRO_5037573921" description="serine-type D-Ala-D-Ala carboxypeptidase" evidence="16">
    <location>
        <begin position="29"/>
        <end position="382"/>
    </location>
</feature>
<keyword evidence="19" id="KW-1185">Reference proteome</keyword>
<dbReference type="InterPro" id="IPR018044">
    <property type="entry name" value="Peptidase_S11"/>
</dbReference>
<dbReference type="InterPro" id="IPR037167">
    <property type="entry name" value="Peptidase_S11_C_sf"/>
</dbReference>
<feature type="active site" evidence="13">
    <location>
        <position position="120"/>
    </location>
</feature>
<evidence type="ECO:0000256" key="13">
    <source>
        <dbReference type="PIRSR" id="PIRSR618044-1"/>
    </source>
</evidence>
<dbReference type="SUPFAM" id="SSF56601">
    <property type="entry name" value="beta-lactamase/transpeptidase-like"/>
    <property type="match status" value="1"/>
</dbReference>
<dbReference type="EMBL" id="NRRE01000026">
    <property type="protein sequence ID" value="MBK1698180.1"/>
    <property type="molecule type" value="Genomic_DNA"/>
</dbReference>
<keyword evidence="9" id="KW-0133">Cell shape</keyword>
<dbReference type="Gene3D" id="2.60.410.10">
    <property type="entry name" value="D-Ala-D-Ala carboxypeptidase, C-terminal domain"/>
    <property type="match status" value="1"/>
</dbReference>
<dbReference type="Proteomes" id="UP000778970">
    <property type="component" value="Unassembled WGS sequence"/>
</dbReference>
<reference evidence="18" key="1">
    <citation type="submission" date="2017-08" db="EMBL/GenBank/DDBJ databases">
        <authorList>
            <person name="Imhoff J.F."/>
            <person name="Rahn T."/>
            <person name="Kuenzel S."/>
            <person name="Neulinger S.C."/>
        </authorList>
    </citation>
    <scope>NUCLEOTIDE SEQUENCE</scope>
    <source>
        <strain evidence="18">DSM 9154</strain>
    </source>
</reference>
<keyword evidence="10" id="KW-0573">Peptidoglycan synthesis</keyword>
<keyword evidence="7 16" id="KW-0732">Signal</keyword>
<dbReference type="InterPro" id="IPR001967">
    <property type="entry name" value="Peptidase_S11_N"/>
</dbReference>
<evidence type="ECO:0000256" key="11">
    <source>
        <dbReference type="ARBA" id="ARBA00023316"/>
    </source>
</evidence>
<comment type="function">
    <text evidence="1">Removes C-terminal D-alanyl residues from sugar-peptide cell wall precursors.</text>
</comment>
<dbReference type="PRINTS" id="PR00725">
    <property type="entry name" value="DADACBPTASE1"/>
</dbReference>
<evidence type="ECO:0000256" key="4">
    <source>
        <dbReference type="ARBA" id="ARBA00012448"/>
    </source>
</evidence>
<feature type="signal peptide" evidence="16">
    <location>
        <begin position="1"/>
        <end position="28"/>
    </location>
</feature>
<dbReference type="SUPFAM" id="SSF69189">
    <property type="entry name" value="Penicillin-binding protein associated domain"/>
    <property type="match status" value="1"/>
</dbReference>
<dbReference type="GO" id="GO:0071555">
    <property type="term" value="P:cell wall organization"/>
    <property type="evidence" value="ECO:0007669"/>
    <property type="project" value="UniProtKB-KW"/>
</dbReference>
<evidence type="ECO:0000256" key="7">
    <source>
        <dbReference type="ARBA" id="ARBA00022729"/>
    </source>
</evidence>
<dbReference type="AlphaFoldDB" id="A0A934QKG4"/>
<dbReference type="EC" id="3.4.16.4" evidence="4"/>
<evidence type="ECO:0000313" key="19">
    <source>
        <dbReference type="Proteomes" id="UP000778970"/>
    </source>
</evidence>
<name>A0A934QKG4_9PROT</name>
<dbReference type="Gene3D" id="3.40.710.10">
    <property type="entry name" value="DD-peptidase/beta-lactamase superfamily"/>
    <property type="match status" value="1"/>
</dbReference>
<keyword evidence="5 18" id="KW-0121">Carboxypeptidase</keyword>
<evidence type="ECO:0000256" key="16">
    <source>
        <dbReference type="SAM" id="SignalP"/>
    </source>
</evidence>
<feature type="active site" description="Acyl-ester intermediate" evidence="13">
    <location>
        <position position="60"/>
    </location>
</feature>
<keyword evidence="11" id="KW-0961">Cell wall biogenesis/degradation</keyword>
<evidence type="ECO:0000256" key="3">
    <source>
        <dbReference type="ARBA" id="ARBA00007164"/>
    </source>
</evidence>
<feature type="binding site" evidence="14">
    <location>
        <position position="223"/>
    </location>
    <ligand>
        <name>substrate</name>
    </ligand>
</feature>
<dbReference type="InterPro" id="IPR012338">
    <property type="entry name" value="Beta-lactam/transpept-like"/>
</dbReference>
<dbReference type="PANTHER" id="PTHR21581">
    <property type="entry name" value="D-ALANYL-D-ALANINE CARBOXYPEPTIDASE"/>
    <property type="match status" value="1"/>
</dbReference>
<organism evidence="18 19">
    <name type="scientific">Rhodovibrio salinarum</name>
    <dbReference type="NCBI Taxonomy" id="1087"/>
    <lineage>
        <taxon>Bacteria</taxon>
        <taxon>Pseudomonadati</taxon>
        <taxon>Pseudomonadota</taxon>
        <taxon>Alphaproteobacteria</taxon>
        <taxon>Rhodospirillales</taxon>
        <taxon>Rhodovibrionaceae</taxon>
        <taxon>Rhodovibrio</taxon>
    </lineage>
</organism>
<evidence type="ECO:0000259" key="17">
    <source>
        <dbReference type="SMART" id="SM00936"/>
    </source>
</evidence>
<evidence type="ECO:0000256" key="15">
    <source>
        <dbReference type="RuleBase" id="RU004016"/>
    </source>
</evidence>
<evidence type="ECO:0000256" key="2">
    <source>
        <dbReference type="ARBA" id="ARBA00004752"/>
    </source>
</evidence>
<dbReference type="Pfam" id="PF00768">
    <property type="entry name" value="Peptidase_S11"/>
    <property type="match status" value="1"/>
</dbReference>
<dbReference type="Pfam" id="PF07943">
    <property type="entry name" value="PBP5_C"/>
    <property type="match status" value="1"/>
</dbReference>
<feature type="domain" description="Peptidase S11 D-Ala-D-Ala carboxypeptidase A C-terminal" evidence="17">
    <location>
        <begin position="273"/>
        <end position="363"/>
    </location>
</feature>
<evidence type="ECO:0000256" key="14">
    <source>
        <dbReference type="PIRSR" id="PIRSR618044-2"/>
    </source>
</evidence>
<dbReference type="GO" id="GO:0009252">
    <property type="term" value="P:peptidoglycan biosynthetic process"/>
    <property type="evidence" value="ECO:0007669"/>
    <property type="project" value="UniProtKB-KW"/>
</dbReference>
<evidence type="ECO:0000256" key="6">
    <source>
        <dbReference type="ARBA" id="ARBA00022670"/>
    </source>
</evidence>
<proteinExistence type="inferred from homology"/>
<dbReference type="SMART" id="SM00936">
    <property type="entry name" value="PBP5_C"/>
    <property type="match status" value="1"/>
</dbReference>
<evidence type="ECO:0000313" key="18">
    <source>
        <dbReference type="EMBL" id="MBK1698180.1"/>
    </source>
</evidence>
<evidence type="ECO:0000256" key="8">
    <source>
        <dbReference type="ARBA" id="ARBA00022801"/>
    </source>
</evidence>
<dbReference type="RefSeq" id="WP_027288690.1">
    <property type="nucleotide sequence ID" value="NZ_NRRE01000026.1"/>
</dbReference>
<gene>
    <name evidence="18" type="ORF">CKO21_13110</name>
</gene>
<comment type="similarity">
    <text evidence="3 15">Belongs to the peptidase S11 family.</text>
</comment>
<dbReference type="GO" id="GO:0008360">
    <property type="term" value="P:regulation of cell shape"/>
    <property type="evidence" value="ECO:0007669"/>
    <property type="project" value="UniProtKB-KW"/>
</dbReference>
<accession>A0A934QKG4</accession>
<evidence type="ECO:0000256" key="1">
    <source>
        <dbReference type="ARBA" id="ARBA00003217"/>
    </source>
</evidence>
<comment type="pathway">
    <text evidence="2">Cell wall biogenesis; peptidoglycan biosynthesis.</text>
</comment>
<sequence>MCQRLVVRIAALALAALTLAAVPGPARAIETNAREAVVLDYATGTVLFAKHARRPMPPASMTKLMTAYVVFDRLSAGELTMQDTFRVSEKAWRKGGSKMFVEVGKEVSVENLLQGMLVQSGNDAAIVLAEGVAGSEAAFTDLMNAAAKRLNMPGTHFANANGWPNPKHRTSALGLARLARAIIQRFPDYYHRFFSQRSFTWNGIRQANRNPLLGKLQGVDGLKTGYTRNAGYGLTASAERNGRRVITVVNGLKRPEGRGRESARLISWAFRTFKSLRLFAVGETVDRASVWMGAQASIPLVSRQPVWAVVPTERLDELMVRVRYESPIPAPVDRDTQLATLEIEVPGRDARQIPLFASKRVEEVGTLGRVVSSLQYLLTGFP</sequence>